<evidence type="ECO:0000313" key="3">
    <source>
        <dbReference type="Proteomes" id="UP000746612"/>
    </source>
</evidence>
<dbReference type="AlphaFoldDB" id="A0A9N8RMJ4"/>
<reference evidence="2" key="1">
    <citation type="submission" date="2021-03" db="EMBL/GenBank/DDBJ databases">
        <authorList>
            <person name="Alouane T."/>
            <person name="Langin T."/>
            <person name="Bonhomme L."/>
        </authorList>
    </citation>
    <scope>NUCLEOTIDE SEQUENCE</scope>
    <source>
        <strain evidence="2">MDC_Fg202</strain>
    </source>
</reference>
<dbReference type="Proteomes" id="UP000746612">
    <property type="component" value="Unassembled WGS sequence"/>
</dbReference>
<organism evidence="2 3">
    <name type="scientific">Gibberella zeae</name>
    <name type="common">Wheat head blight fungus</name>
    <name type="synonym">Fusarium graminearum</name>
    <dbReference type="NCBI Taxonomy" id="5518"/>
    <lineage>
        <taxon>Eukaryota</taxon>
        <taxon>Fungi</taxon>
        <taxon>Dikarya</taxon>
        <taxon>Ascomycota</taxon>
        <taxon>Pezizomycotina</taxon>
        <taxon>Sordariomycetes</taxon>
        <taxon>Hypocreomycetidae</taxon>
        <taxon>Hypocreales</taxon>
        <taxon>Nectriaceae</taxon>
        <taxon>Fusarium</taxon>
    </lineage>
</organism>
<accession>A0A9N8RMJ4</accession>
<proteinExistence type="predicted"/>
<protein>
    <submittedName>
        <fullName evidence="2">Uncharacterized protein</fullName>
    </submittedName>
</protein>
<feature type="compositionally biased region" description="Basic and acidic residues" evidence="1">
    <location>
        <begin position="1"/>
        <end position="48"/>
    </location>
</feature>
<feature type="compositionally biased region" description="Basic and acidic residues" evidence="1">
    <location>
        <begin position="71"/>
        <end position="84"/>
    </location>
</feature>
<name>A0A9N8RMJ4_GIBZA</name>
<sequence length="84" mass="9935">MIETEVGERMEEKKERTKREKQDRRMVLEMKHKIGKKHKEEMSERIDGTKGATKVSEEVNPAQNIRSKAGARRELKKSEIERNQ</sequence>
<evidence type="ECO:0000256" key="1">
    <source>
        <dbReference type="SAM" id="MobiDB-lite"/>
    </source>
</evidence>
<comment type="caution">
    <text evidence="2">The sequence shown here is derived from an EMBL/GenBank/DDBJ whole genome shotgun (WGS) entry which is preliminary data.</text>
</comment>
<dbReference type="EMBL" id="CAJPIJ010000176">
    <property type="protein sequence ID" value="CAG2003695.1"/>
    <property type="molecule type" value="Genomic_DNA"/>
</dbReference>
<gene>
    <name evidence="2" type="ORF">MDCFG202_LOCUS494677</name>
</gene>
<feature type="region of interest" description="Disordered" evidence="1">
    <location>
        <begin position="1"/>
        <end position="84"/>
    </location>
</feature>
<evidence type="ECO:0000313" key="2">
    <source>
        <dbReference type="EMBL" id="CAG2003695.1"/>
    </source>
</evidence>